<dbReference type="PANTHER" id="PTHR11276:SF28">
    <property type="entry name" value="DNA POLYMERASE LAMBDA"/>
    <property type="match status" value="1"/>
</dbReference>
<dbReference type="InterPro" id="IPR027421">
    <property type="entry name" value="DNA_pol_lamdba_lyase_dom_sf"/>
</dbReference>
<comment type="caution">
    <text evidence="2">The sequence shown here is derived from an EMBL/GenBank/DDBJ whole genome shotgun (WGS) entry which is preliminary data.</text>
</comment>
<evidence type="ECO:0000313" key="2">
    <source>
        <dbReference type="EMBL" id="GAG51697.1"/>
    </source>
</evidence>
<dbReference type="GO" id="GO:0005634">
    <property type="term" value="C:nucleus"/>
    <property type="evidence" value="ECO:0007669"/>
    <property type="project" value="TreeGrafter"/>
</dbReference>
<dbReference type="Pfam" id="PF14520">
    <property type="entry name" value="HHH_5"/>
    <property type="match status" value="1"/>
</dbReference>
<dbReference type="AlphaFoldDB" id="X0YYZ4"/>
<dbReference type="Pfam" id="PF14716">
    <property type="entry name" value="HHH_8"/>
    <property type="match status" value="1"/>
</dbReference>
<accession>X0YYZ4</accession>
<dbReference type="GO" id="GO:0003887">
    <property type="term" value="F:DNA-directed DNA polymerase activity"/>
    <property type="evidence" value="ECO:0007669"/>
    <property type="project" value="InterPro"/>
</dbReference>
<dbReference type="InterPro" id="IPR010996">
    <property type="entry name" value="HHH_MUS81"/>
</dbReference>
<name>X0YYZ4_9ZZZZ</name>
<gene>
    <name evidence="2" type="ORF">S01H1_79319</name>
</gene>
<evidence type="ECO:0000259" key="1">
    <source>
        <dbReference type="Pfam" id="PF14716"/>
    </source>
</evidence>
<dbReference type="SUPFAM" id="SSF47802">
    <property type="entry name" value="DNA polymerase beta, N-terminal domain-like"/>
    <property type="match status" value="1"/>
</dbReference>
<feature type="non-terminal residue" evidence="2">
    <location>
        <position position="139"/>
    </location>
</feature>
<dbReference type="InterPro" id="IPR022312">
    <property type="entry name" value="DNA_pol_X"/>
</dbReference>
<dbReference type="GO" id="GO:0006303">
    <property type="term" value="P:double-strand break repair via nonhomologous end joining"/>
    <property type="evidence" value="ECO:0007669"/>
    <property type="project" value="TreeGrafter"/>
</dbReference>
<protein>
    <recommendedName>
        <fullName evidence="1">Crossover junction endonuclease MUS81-like HHH domain-containing protein</fullName>
    </recommendedName>
</protein>
<proteinExistence type="predicted"/>
<dbReference type="Gene3D" id="1.10.150.20">
    <property type="entry name" value="5' to 3' exonuclease, C-terminal subdomain"/>
    <property type="match status" value="1"/>
</dbReference>
<dbReference type="EMBL" id="BARS01053460">
    <property type="protein sequence ID" value="GAG51697.1"/>
    <property type="molecule type" value="Genomic_DNA"/>
</dbReference>
<feature type="domain" description="Crossover junction endonuclease MUS81-like HHH" evidence="1">
    <location>
        <begin position="1"/>
        <end position="76"/>
    </location>
</feature>
<dbReference type="PANTHER" id="PTHR11276">
    <property type="entry name" value="DNA POLYMERASE TYPE-X FAMILY MEMBER"/>
    <property type="match status" value="1"/>
</dbReference>
<dbReference type="GO" id="GO:0003677">
    <property type="term" value="F:DNA binding"/>
    <property type="evidence" value="ECO:0007669"/>
    <property type="project" value="InterPro"/>
</dbReference>
<reference evidence="2" key="1">
    <citation type="journal article" date="2014" name="Front. Microbiol.">
        <title>High frequency of phylogenetically diverse reductive dehalogenase-homologous genes in deep subseafloor sedimentary metagenomes.</title>
        <authorList>
            <person name="Kawai M."/>
            <person name="Futagami T."/>
            <person name="Toyoda A."/>
            <person name="Takaki Y."/>
            <person name="Nishi S."/>
            <person name="Hori S."/>
            <person name="Arai W."/>
            <person name="Tsubouchi T."/>
            <person name="Morono Y."/>
            <person name="Uchiyama I."/>
            <person name="Ito T."/>
            <person name="Fujiyama A."/>
            <person name="Inagaki F."/>
            <person name="Takami H."/>
        </authorList>
    </citation>
    <scope>NUCLEOTIDE SEQUENCE</scope>
    <source>
        <strain evidence="2">Expedition CK06-06</strain>
    </source>
</reference>
<sequence length="139" mass="15405">MNNRQVADILYDIADMLEIKGEIIYKSIAYRRTADNILNLGRDINDVWRDGKLREIPGVGEALAKKLNELLRTGRLGYYEGLREEIPPGVVAMLAIPDVGPKTAKLLYERLGLMSVADVGRAGREGKLRDLPGLGVKSE</sequence>
<organism evidence="2">
    <name type="scientific">marine sediment metagenome</name>
    <dbReference type="NCBI Taxonomy" id="412755"/>
    <lineage>
        <taxon>unclassified sequences</taxon>
        <taxon>metagenomes</taxon>
        <taxon>ecological metagenomes</taxon>
    </lineage>
</organism>
<dbReference type="Gene3D" id="1.10.150.110">
    <property type="entry name" value="DNA polymerase beta, N-terminal domain-like"/>
    <property type="match status" value="1"/>
</dbReference>